<dbReference type="PANTHER" id="PTHR39199:SF1">
    <property type="entry name" value="BLR5128 PROTEIN"/>
    <property type="match status" value="1"/>
</dbReference>
<dbReference type="EMBL" id="QBKU01000011">
    <property type="protein sequence ID" value="PTX72375.1"/>
    <property type="molecule type" value="Genomic_DNA"/>
</dbReference>
<organism evidence="2 3">
    <name type="scientific">Sulfitobacter mediterraneus</name>
    <dbReference type="NCBI Taxonomy" id="83219"/>
    <lineage>
        <taxon>Bacteria</taxon>
        <taxon>Pseudomonadati</taxon>
        <taxon>Pseudomonadota</taxon>
        <taxon>Alphaproteobacteria</taxon>
        <taxon>Rhodobacterales</taxon>
        <taxon>Roseobacteraceae</taxon>
        <taxon>Sulfitobacter</taxon>
    </lineage>
</organism>
<dbReference type="PANTHER" id="PTHR39199">
    <property type="entry name" value="BLR5128 PROTEIN"/>
    <property type="match status" value="1"/>
</dbReference>
<dbReference type="AlphaFoldDB" id="A0A2T6CB08"/>
<dbReference type="Proteomes" id="UP000244092">
    <property type="component" value="Unassembled WGS sequence"/>
</dbReference>
<comment type="caution">
    <text evidence="2">The sequence shown here is derived from an EMBL/GenBank/DDBJ whole genome shotgun (WGS) entry which is preliminary data.</text>
</comment>
<dbReference type="Pfam" id="PF10000">
    <property type="entry name" value="ACT_3"/>
    <property type="match status" value="1"/>
</dbReference>
<feature type="domain" description="DUF2241" evidence="1">
    <location>
        <begin position="10"/>
        <end position="72"/>
    </location>
</feature>
<reference evidence="2 3" key="1">
    <citation type="submission" date="2018-04" db="EMBL/GenBank/DDBJ databases">
        <title>Genomic Encyclopedia of Archaeal and Bacterial Type Strains, Phase II (KMG-II): from individual species to whole genera.</title>
        <authorList>
            <person name="Goeker M."/>
        </authorList>
    </citation>
    <scope>NUCLEOTIDE SEQUENCE [LARGE SCALE GENOMIC DNA]</scope>
    <source>
        <strain evidence="2 3">DSM 12244</strain>
    </source>
</reference>
<dbReference type="OrthoDB" id="517867at2"/>
<evidence type="ECO:0000313" key="3">
    <source>
        <dbReference type="Proteomes" id="UP000244092"/>
    </source>
</evidence>
<sequence>MPEIAHTASDMISGMSPELRPGSFVFASVDEQVGAGLIAQAVSMFREDEGLSLLLPAKVAETAGLPVDQPMRCITLNVYSSLEGVGLTAAVATALAENGIACNMVAAFHHDHAFVPDALSEKAMQVLKELQASG</sequence>
<evidence type="ECO:0000259" key="1">
    <source>
        <dbReference type="Pfam" id="PF10000"/>
    </source>
</evidence>
<evidence type="ECO:0000313" key="2">
    <source>
        <dbReference type="EMBL" id="PTX72375.1"/>
    </source>
</evidence>
<dbReference type="InterPro" id="IPR045865">
    <property type="entry name" value="ACT-like_dom_sf"/>
</dbReference>
<dbReference type="RefSeq" id="WP_025046743.1">
    <property type="nucleotide sequence ID" value="NZ_QBKU01000011.1"/>
</dbReference>
<gene>
    <name evidence="2" type="ORF">C8N31_11188</name>
</gene>
<dbReference type="SUPFAM" id="SSF55021">
    <property type="entry name" value="ACT-like"/>
    <property type="match status" value="2"/>
</dbReference>
<proteinExistence type="predicted"/>
<dbReference type="InterPro" id="IPR018717">
    <property type="entry name" value="DUF2241"/>
</dbReference>
<protein>
    <recommendedName>
        <fullName evidence="1">DUF2241 domain-containing protein</fullName>
    </recommendedName>
</protein>
<dbReference type="Gene3D" id="3.30.2130.10">
    <property type="entry name" value="VC0802-like"/>
    <property type="match status" value="1"/>
</dbReference>
<accession>A0A2T6CB08</accession>
<name>A0A2T6CB08_9RHOB</name>